<proteinExistence type="inferred from homology"/>
<dbReference type="AlphaFoldDB" id="A0AAX4KC78"/>
<organism evidence="3 4">
    <name type="scientific">Kwoniella europaea PYCC6329</name>
    <dbReference type="NCBI Taxonomy" id="1423913"/>
    <lineage>
        <taxon>Eukaryota</taxon>
        <taxon>Fungi</taxon>
        <taxon>Dikarya</taxon>
        <taxon>Basidiomycota</taxon>
        <taxon>Agaricomycotina</taxon>
        <taxon>Tremellomycetes</taxon>
        <taxon>Tremellales</taxon>
        <taxon>Cryptococcaceae</taxon>
        <taxon>Kwoniella</taxon>
    </lineage>
</organism>
<evidence type="ECO:0000313" key="3">
    <source>
        <dbReference type="EMBL" id="WWD03539.1"/>
    </source>
</evidence>
<evidence type="ECO:0000313" key="4">
    <source>
        <dbReference type="Proteomes" id="UP001358614"/>
    </source>
</evidence>
<dbReference type="GO" id="GO:0016491">
    <property type="term" value="F:oxidoreductase activity"/>
    <property type="evidence" value="ECO:0007669"/>
    <property type="project" value="UniProtKB-KW"/>
</dbReference>
<protein>
    <recommendedName>
        <fullName evidence="5">Ketoreductase (KR) domain-containing protein</fullName>
    </recommendedName>
</protein>
<dbReference type="InterPro" id="IPR036291">
    <property type="entry name" value="NAD(P)-bd_dom_sf"/>
</dbReference>
<dbReference type="KEGG" id="ker:91100396"/>
<evidence type="ECO:0000256" key="1">
    <source>
        <dbReference type="ARBA" id="ARBA00006484"/>
    </source>
</evidence>
<evidence type="ECO:0000256" key="2">
    <source>
        <dbReference type="ARBA" id="ARBA00023002"/>
    </source>
</evidence>
<keyword evidence="4" id="KW-1185">Reference proteome</keyword>
<dbReference type="GeneID" id="91100396"/>
<gene>
    <name evidence="3" type="ORF">V865_001592</name>
</gene>
<dbReference type="PANTHER" id="PTHR24320:SF148">
    <property type="entry name" value="NAD(P)-BINDING ROSSMANN-FOLD SUPERFAMILY PROTEIN"/>
    <property type="match status" value="1"/>
</dbReference>
<dbReference type="Gene3D" id="3.40.50.720">
    <property type="entry name" value="NAD(P)-binding Rossmann-like Domain"/>
    <property type="match status" value="1"/>
</dbReference>
<comment type="similarity">
    <text evidence="1">Belongs to the short-chain dehydrogenases/reductases (SDR) family.</text>
</comment>
<evidence type="ECO:0008006" key="5">
    <source>
        <dbReference type="Google" id="ProtNLM"/>
    </source>
</evidence>
<dbReference type="InterPro" id="IPR002347">
    <property type="entry name" value="SDR_fam"/>
</dbReference>
<keyword evidence="2" id="KW-0560">Oxidoreductase</keyword>
<dbReference type="EMBL" id="CP144089">
    <property type="protein sequence ID" value="WWD03539.1"/>
    <property type="molecule type" value="Genomic_DNA"/>
</dbReference>
<reference evidence="3 4" key="1">
    <citation type="submission" date="2024-01" db="EMBL/GenBank/DDBJ databases">
        <title>Comparative genomics of Cryptococcus and Kwoniella reveals pathogenesis evolution and contrasting modes of karyotype evolution via chromosome fusion or intercentromeric recombination.</title>
        <authorList>
            <person name="Coelho M.A."/>
            <person name="David-Palma M."/>
            <person name="Shea T."/>
            <person name="Bowers K."/>
            <person name="McGinley-Smith S."/>
            <person name="Mohammad A.W."/>
            <person name="Gnirke A."/>
            <person name="Yurkov A.M."/>
            <person name="Nowrousian M."/>
            <person name="Sun S."/>
            <person name="Cuomo C.A."/>
            <person name="Heitman J."/>
        </authorList>
    </citation>
    <scope>NUCLEOTIDE SEQUENCE [LARGE SCALE GENOMIC DNA]</scope>
    <source>
        <strain evidence="3 4">PYCC6329</strain>
    </source>
</reference>
<dbReference type="RefSeq" id="XP_066081506.1">
    <property type="nucleotide sequence ID" value="XM_066225409.1"/>
</dbReference>
<dbReference type="PRINTS" id="PR00081">
    <property type="entry name" value="GDHRDH"/>
</dbReference>
<dbReference type="SUPFAM" id="SSF51735">
    <property type="entry name" value="NAD(P)-binding Rossmann-fold domains"/>
    <property type="match status" value="1"/>
</dbReference>
<dbReference type="PANTHER" id="PTHR24320">
    <property type="entry name" value="RETINOL DEHYDROGENASE"/>
    <property type="match status" value="1"/>
</dbReference>
<accession>A0AAX4KC78</accession>
<dbReference type="Proteomes" id="UP001358614">
    <property type="component" value="Chromosome 1"/>
</dbReference>
<dbReference type="Pfam" id="PF00106">
    <property type="entry name" value="adh_short"/>
    <property type="match status" value="1"/>
</dbReference>
<sequence>MTLWTFLGRQWTILPSAPRGPYLKGKVVLMTGANSGIGLESLKHFARASPSKLILCVRSLQPTEEILTKLQSLHPDLQAEIIHLDLCDLATIKILPDELKKRGLNKIDVVINNAGAHPGNADKPPTFTKDGYEQTPGLAVTNLGRDFKFSLSFVLFGAPFLFLNARSAEKGARNVSSAVAQADQSYDYWAECGPSYSESSWLTSGTGIKATKALYQEMIDEVEKISPGVTKGLIV</sequence>
<name>A0AAX4KC78_9TREE</name>